<dbReference type="EMBL" id="JACHXW010000003">
    <property type="protein sequence ID" value="MBB3151231.1"/>
    <property type="molecule type" value="Genomic_DNA"/>
</dbReference>
<evidence type="ECO:0000313" key="5">
    <source>
        <dbReference type="Proteomes" id="UP000518605"/>
    </source>
</evidence>
<accession>A0A7W5C4U9</accession>
<dbReference type="GO" id="GO:0009986">
    <property type="term" value="C:cell surface"/>
    <property type="evidence" value="ECO:0007669"/>
    <property type="project" value="UniProtKB-SubCell"/>
</dbReference>
<dbReference type="InterPro" id="IPR045584">
    <property type="entry name" value="Pilin-like"/>
</dbReference>
<evidence type="ECO:0000256" key="2">
    <source>
        <dbReference type="ARBA" id="ARBA00023287"/>
    </source>
</evidence>
<dbReference type="Proteomes" id="UP000518605">
    <property type="component" value="Unassembled WGS sequence"/>
</dbReference>
<feature type="transmembrane region" description="Helical" evidence="3">
    <location>
        <begin position="12"/>
        <end position="35"/>
    </location>
</feature>
<dbReference type="NCBIfam" id="TIGR02532">
    <property type="entry name" value="IV_pilin_GFxxxE"/>
    <property type="match status" value="1"/>
</dbReference>
<protein>
    <submittedName>
        <fullName evidence="4">Type IV pilus assembly protein PilA</fullName>
    </submittedName>
</protein>
<keyword evidence="3" id="KW-0812">Transmembrane</keyword>
<comment type="caution">
    <text evidence="4">The sequence shown here is derived from an EMBL/GenBank/DDBJ whole genome shotgun (WGS) entry which is preliminary data.</text>
</comment>
<dbReference type="AlphaFoldDB" id="A0A7W5C4U9"/>
<keyword evidence="2" id="KW-0178">Competence</keyword>
<comment type="subcellular location">
    <subcellularLocation>
        <location evidence="1">Cell surface</location>
    </subcellularLocation>
</comment>
<reference evidence="4 5" key="1">
    <citation type="submission" date="2020-08" db="EMBL/GenBank/DDBJ databases">
        <title>Genomic Encyclopedia of Type Strains, Phase III (KMG-III): the genomes of soil and plant-associated and newly described type strains.</title>
        <authorList>
            <person name="Whitman W."/>
        </authorList>
    </citation>
    <scope>NUCLEOTIDE SEQUENCE [LARGE SCALE GENOMIC DNA]</scope>
    <source>
        <strain evidence="4 5">CECT 8234</strain>
    </source>
</reference>
<organism evidence="4 5">
    <name type="scientific">Paenibacillus endophyticus</name>
    <dbReference type="NCBI Taxonomy" id="1294268"/>
    <lineage>
        <taxon>Bacteria</taxon>
        <taxon>Bacillati</taxon>
        <taxon>Bacillota</taxon>
        <taxon>Bacilli</taxon>
        <taxon>Bacillales</taxon>
        <taxon>Paenibacillaceae</taxon>
        <taxon>Paenibacillus</taxon>
    </lineage>
</organism>
<dbReference type="PROSITE" id="PS00409">
    <property type="entry name" value="PROKAR_NTER_METHYL"/>
    <property type="match status" value="1"/>
</dbReference>
<name>A0A7W5C4U9_9BACL</name>
<proteinExistence type="predicted"/>
<dbReference type="Gene3D" id="3.30.700.10">
    <property type="entry name" value="Glycoprotein, Type 4 Pilin"/>
    <property type="match status" value="1"/>
</dbReference>
<dbReference type="InterPro" id="IPR012902">
    <property type="entry name" value="N_methyl_site"/>
</dbReference>
<gene>
    <name evidence="4" type="ORF">FHS16_001274</name>
</gene>
<sequence>MLMALKRNQKGLTLIELLAVLVIVGIIAAIAIPAISGTIEKSKTKADTASEQMIEEAALRYFLEEDPTPTTGNTATVAQSDLVTKGYLNKAVVFNDKADRTITGTKGTGGWTVKVAKVPAT</sequence>
<keyword evidence="3" id="KW-1133">Transmembrane helix</keyword>
<evidence type="ECO:0000256" key="1">
    <source>
        <dbReference type="ARBA" id="ARBA00004241"/>
    </source>
</evidence>
<evidence type="ECO:0000313" key="4">
    <source>
        <dbReference type="EMBL" id="MBB3151231.1"/>
    </source>
</evidence>
<dbReference type="SUPFAM" id="SSF54523">
    <property type="entry name" value="Pili subunits"/>
    <property type="match status" value="1"/>
</dbReference>
<keyword evidence="3" id="KW-0472">Membrane</keyword>
<evidence type="ECO:0000256" key="3">
    <source>
        <dbReference type="SAM" id="Phobius"/>
    </source>
</evidence>
<dbReference type="Pfam" id="PF07963">
    <property type="entry name" value="N_methyl"/>
    <property type="match status" value="1"/>
</dbReference>
<dbReference type="RefSeq" id="WP_183560012.1">
    <property type="nucleotide sequence ID" value="NZ_CBCSLB010000002.1"/>
</dbReference>
<keyword evidence="5" id="KW-1185">Reference proteome</keyword>
<dbReference type="GO" id="GO:0030420">
    <property type="term" value="P:establishment of competence for transformation"/>
    <property type="evidence" value="ECO:0007669"/>
    <property type="project" value="UniProtKB-KW"/>
</dbReference>